<dbReference type="OrthoDB" id="10259843at2759"/>
<evidence type="ECO:0000256" key="5">
    <source>
        <dbReference type="ARBA" id="ARBA00023306"/>
    </source>
</evidence>
<dbReference type="EMBL" id="ML213503">
    <property type="protein sequence ID" value="TFK57285.1"/>
    <property type="molecule type" value="Genomic_DNA"/>
</dbReference>
<evidence type="ECO:0000256" key="1">
    <source>
        <dbReference type="ARBA" id="ARBA00016067"/>
    </source>
</evidence>
<accession>A0A5C3NK89</accession>
<evidence type="ECO:0000259" key="7">
    <source>
        <dbReference type="Pfam" id="PF12894"/>
    </source>
</evidence>
<feature type="domain" description="Anaphase-promoting complex subunit 4-like WD40" evidence="7">
    <location>
        <begin position="27"/>
        <end position="123"/>
    </location>
</feature>
<keyword evidence="10" id="KW-1185">Reference proteome</keyword>
<organism evidence="9 10">
    <name type="scientific">Heliocybe sulcata</name>
    <dbReference type="NCBI Taxonomy" id="5364"/>
    <lineage>
        <taxon>Eukaryota</taxon>
        <taxon>Fungi</taxon>
        <taxon>Dikarya</taxon>
        <taxon>Basidiomycota</taxon>
        <taxon>Agaricomycotina</taxon>
        <taxon>Agaricomycetes</taxon>
        <taxon>Gloeophyllales</taxon>
        <taxon>Gloeophyllaceae</taxon>
        <taxon>Heliocybe</taxon>
    </lineage>
</organism>
<dbReference type="InterPro" id="IPR024977">
    <property type="entry name" value="Apc4-like_WD40_dom"/>
</dbReference>
<dbReference type="GO" id="GO:0005680">
    <property type="term" value="C:anaphase-promoting complex"/>
    <property type="evidence" value="ECO:0007669"/>
    <property type="project" value="InterPro"/>
</dbReference>
<dbReference type="GO" id="GO:0034399">
    <property type="term" value="C:nuclear periphery"/>
    <property type="evidence" value="ECO:0007669"/>
    <property type="project" value="TreeGrafter"/>
</dbReference>
<dbReference type="Pfam" id="PF12896">
    <property type="entry name" value="ANAPC4"/>
    <property type="match status" value="1"/>
</dbReference>
<dbReference type="Pfam" id="PF12894">
    <property type="entry name" value="ANAPC4_WD40"/>
    <property type="match status" value="1"/>
</dbReference>
<gene>
    <name evidence="9" type="ORF">OE88DRAFT_1744863</name>
</gene>
<dbReference type="Proteomes" id="UP000305948">
    <property type="component" value="Unassembled WGS sequence"/>
</dbReference>
<dbReference type="SUPFAM" id="SSF82171">
    <property type="entry name" value="DPP6 N-terminal domain-like"/>
    <property type="match status" value="1"/>
</dbReference>
<feature type="domain" description="Anaphase-promoting complex subunit 4 long" evidence="8">
    <location>
        <begin position="302"/>
        <end position="502"/>
    </location>
</feature>
<dbReference type="PANTHER" id="PTHR13260">
    <property type="entry name" value="ANAPHASE PROMOTING COMPLEX SUBUNIT 4 APC4"/>
    <property type="match status" value="1"/>
</dbReference>
<evidence type="ECO:0000313" key="10">
    <source>
        <dbReference type="Proteomes" id="UP000305948"/>
    </source>
</evidence>
<sequence>MNLDASSIVPLATLRFPSASRVLRCSCCPDKDLAIFVSRHGTRDRLSLWKLQGSRKWEIDIDVEGESNEVVDLAWGPDGQTIAVAHNPPRITLHSMQDGRIERSYVVESHAARRPFLLTSVWWIRNQTETQANNLIPDIFKRDNVITGSSQSLLRMLPLLDALKDDVHPLTASDLFVFQGNESRSEAQTKLPATIASWPILPSSLLLASIQSSSKHETSRPGQELDEVDNSNTDSIVVVAADTGHLHLFLEGWYPLGSSLVSPDLCTTALHWDRNTATYFTHGQATLGDAGSITQLRPAVVQLPLLKTRYPRDVASASSAARELVWYAMCVVKEMRESWFGSDANVGARELGPKWIRSLETRQKEGFGQDEPNAVVDLTSLLVTGRASEALTDFLGSGEQMSDRGIQKWESTVSESLTKLRDFSEKRLAPACQRLHLILEEVRGWSKLPQHYGLFGFRTSDVDGLLDLVARTIVISAWLAATARREARRFKEFITWIRYENAHITQSGEGTPPALKHDFLEVNNYLMSGLVVSPIDKWFMGPVPRFSALDLGVSPGKHSLKEVMGRARRTMEDPERMAWQQSMRFKDLSHLDRNLESIVQDISVRCVRLFHPAAYATGHSAIISHGLNTSSTLSARSSLPKEILARERTIKHDDQKDGDFVEYLAMQTPPIADTSFLCLARTCYGHDVAETALRVDVAILECRGPGESGSQEAAVMRGSLLDFDFFDESELVVVYRAETSGKAFIATVNYSDVDYQPLTHDGYVSAPTREDLMIDALQKWRDKQLRSVLMPINRCRELAGCRQGSVSLAVNGRVGRRVACVLEDSGLIAEVMDMEGDPQEPDVSENIDDGTEE</sequence>
<proteinExistence type="predicted"/>
<feature type="region of interest" description="Disordered" evidence="6">
    <location>
        <begin position="834"/>
        <end position="853"/>
    </location>
</feature>
<dbReference type="GO" id="GO:0051301">
    <property type="term" value="P:cell division"/>
    <property type="evidence" value="ECO:0007669"/>
    <property type="project" value="UniProtKB-KW"/>
</dbReference>
<keyword evidence="2" id="KW-0132">Cell division</keyword>
<evidence type="ECO:0000259" key="8">
    <source>
        <dbReference type="Pfam" id="PF12896"/>
    </source>
</evidence>
<evidence type="ECO:0000256" key="3">
    <source>
        <dbReference type="ARBA" id="ARBA00022776"/>
    </source>
</evidence>
<keyword evidence="3" id="KW-0498">Mitosis</keyword>
<dbReference type="Gene3D" id="2.130.10.10">
    <property type="entry name" value="YVTN repeat-like/Quinoprotein amine dehydrogenase"/>
    <property type="match status" value="1"/>
</dbReference>
<evidence type="ECO:0000313" key="9">
    <source>
        <dbReference type="EMBL" id="TFK57285.1"/>
    </source>
</evidence>
<dbReference type="PANTHER" id="PTHR13260:SF0">
    <property type="entry name" value="ANAPHASE-PROMOTING COMPLEX SUBUNIT 4"/>
    <property type="match status" value="1"/>
</dbReference>
<dbReference type="InterPro" id="IPR015943">
    <property type="entry name" value="WD40/YVTN_repeat-like_dom_sf"/>
</dbReference>
<protein>
    <recommendedName>
        <fullName evidence="1">Anaphase-promoting complex subunit 4</fullName>
    </recommendedName>
</protein>
<dbReference type="AlphaFoldDB" id="A0A5C3NK89"/>
<keyword evidence="5" id="KW-0131">Cell cycle</keyword>
<evidence type="ECO:0000256" key="2">
    <source>
        <dbReference type="ARBA" id="ARBA00022618"/>
    </source>
</evidence>
<evidence type="ECO:0000256" key="4">
    <source>
        <dbReference type="ARBA" id="ARBA00022786"/>
    </source>
</evidence>
<evidence type="ECO:0000256" key="6">
    <source>
        <dbReference type="SAM" id="MobiDB-lite"/>
    </source>
</evidence>
<reference evidence="9 10" key="1">
    <citation type="journal article" date="2019" name="Nat. Ecol. Evol.">
        <title>Megaphylogeny resolves global patterns of mushroom evolution.</title>
        <authorList>
            <person name="Varga T."/>
            <person name="Krizsan K."/>
            <person name="Foldi C."/>
            <person name="Dima B."/>
            <person name="Sanchez-Garcia M."/>
            <person name="Sanchez-Ramirez S."/>
            <person name="Szollosi G.J."/>
            <person name="Szarkandi J.G."/>
            <person name="Papp V."/>
            <person name="Albert L."/>
            <person name="Andreopoulos W."/>
            <person name="Angelini C."/>
            <person name="Antonin V."/>
            <person name="Barry K.W."/>
            <person name="Bougher N.L."/>
            <person name="Buchanan P."/>
            <person name="Buyck B."/>
            <person name="Bense V."/>
            <person name="Catcheside P."/>
            <person name="Chovatia M."/>
            <person name="Cooper J."/>
            <person name="Damon W."/>
            <person name="Desjardin D."/>
            <person name="Finy P."/>
            <person name="Geml J."/>
            <person name="Haridas S."/>
            <person name="Hughes K."/>
            <person name="Justo A."/>
            <person name="Karasinski D."/>
            <person name="Kautmanova I."/>
            <person name="Kiss B."/>
            <person name="Kocsube S."/>
            <person name="Kotiranta H."/>
            <person name="LaButti K.M."/>
            <person name="Lechner B.E."/>
            <person name="Liimatainen K."/>
            <person name="Lipzen A."/>
            <person name="Lukacs Z."/>
            <person name="Mihaltcheva S."/>
            <person name="Morgado L.N."/>
            <person name="Niskanen T."/>
            <person name="Noordeloos M.E."/>
            <person name="Ohm R.A."/>
            <person name="Ortiz-Santana B."/>
            <person name="Ovrebo C."/>
            <person name="Racz N."/>
            <person name="Riley R."/>
            <person name="Savchenko A."/>
            <person name="Shiryaev A."/>
            <person name="Soop K."/>
            <person name="Spirin V."/>
            <person name="Szebenyi C."/>
            <person name="Tomsovsky M."/>
            <person name="Tulloss R.E."/>
            <person name="Uehling J."/>
            <person name="Grigoriev I.V."/>
            <person name="Vagvolgyi C."/>
            <person name="Papp T."/>
            <person name="Martin F.M."/>
            <person name="Miettinen O."/>
            <person name="Hibbett D.S."/>
            <person name="Nagy L.G."/>
        </authorList>
    </citation>
    <scope>NUCLEOTIDE SEQUENCE [LARGE SCALE GENOMIC DNA]</scope>
    <source>
        <strain evidence="9 10">OMC1185</strain>
    </source>
</reference>
<name>A0A5C3NK89_9AGAM</name>
<dbReference type="STRING" id="5364.A0A5C3NK89"/>
<dbReference type="GO" id="GO:0070979">
    <property type="term" value="P:protein K11-linked ubiquitination"/>
    <property type="evidence" value="ECO:0007669"/>
    <property type="project" value="TreeGrafter"/>
</dbReference>
<dbReference type="GO" id="GO:0031145">
    <property type="term" value="P:anaphase-promoting complex-dependent catabolic process"/>
    <property type="evidence" value="ECO:0007669"/>
    <property type="project" value="InterPro"/>
</dbReference>
<dbReference type="InterPro" id="IPR024790">
    <property type="entry name" value="APC4_long_dom"/>
</dbReference>
<dbReference type="InterPro" id="IPR024789">
    <property type="entry name" value="APC4"/>
</dbReference>
<keyword evidence="4" id="KW-0833">Ubl conjugation pathway</keyword>